<evidence type="ECO:0000256" key="4">
    <source>
        <dbReference type="ARBA" id="ARBA00022982"/>
    </source>
</evidence>
<gene>
    <name evidence="8" type="ORF">BD293_2935</name>
</gene>
<proteinExistence type="predicted"/>
<evidence type="ECO:0000256" key="3">
    <source>
        <dbReference type="ARBA" id="ARBA00022723"/>
    </source>
</evidence>
<comment type="caution">
    <text evidence="8">The sequence shown here is derived from an EMBL/GenBank/DDBJ whole genome shotgun (WGS) entry which is preliminary data.</text>
</comment>
<evidence type="ECO:0000256" key="6">
    <source>
        <dbReference type="PROSITE-ProRule" id="PRU00433"/>
    </source>
</evidence>
<dbReference type="EMBL" id="VFPT01000001">
    <property type="protein sequence ID" value="TQM94266.1"/>
    <property type="molecule type" value="Genomic_DNA"/>
</dbReference>
<keyword evidence="5 6" id="KW-0408">Iron</keyword>
<dbReference type="Proteomes" id="UP000320582">
    <property type="component" value="Unassembled WGS sequence"/>
</dbReference>
<organism evidence="8 9">
    <name type="scientific">Roseinatronobacter monicus</name>
    <dbReference type="NCBI Taxonomy" id="393481"/>
    <lineage>
        <taxon>Bacteria</taxon>
        <taxon>Pseudomonadati</taxon>
        <taxon>Pseudomonadota</taxon>
        <taxon>Alphaproteobacteria</taxon>
        <taxon>Rhodobacterales</taxon>
        <taxon>Paracoccaceae</taxon>
        <taxon>Roseinatronobacter</taxon>
    </lineage>
</organism>
<protein>
    <submittedName>
        <fullName evidence="8">Cytochrome c</fullName>
    </submittedName>
</protein>
<keyword evidence="2 6" id="KW-0349">Heme</keyword>
<evidence type="ECO:0000256" key="2">
    <source>
        <dbReference type="ARBA" id="ARBA00022617"/>
    </source>
</evidence>
<dbReference type="RefSeq" id="WP_142082764.1">
    <property type="nucleotide sequence ID" value="NZ_VFPT01000001.1"/>
</dbReference>
<feature type="domain" description="Cytochrome c" evidence="7">
    <location>
        <begin position="70"/>
        <end position="169"/>
    </location>
</feature>
<evidence type="ECO:0000313" key="9">
    <source>
        <dbReference type="Proteomes" id="UP000320582"/>
    </source>
</evidence>
<keyword evidence="3 6" id="KW-0479">Metal-binding</keyword>
<dbReference type="InterPro" id="IPR009056">
    <property type="entry name" value="Cyt_c-like_dom"/>
</dbReference>
<dbReference type="Gene3D" id="1.10.760.10">
    <property type="entry name" value="Cytochrome c-like domain"/>
    <property type="match status" value="1"/>
</dbReference>
<dbReference type="GO" id="GO:0009055">
    <property type="term" value="F:electron transfer activity"/>
    <property type="evidence" value="ECO:0007669"/>
    <property type="project" value="InterPro"/>
</dbReference>
<dbReference type="InterPro" id="IPR036909">
    <property type="entry name" value="Cyt_c-like_dom_sf"/>
</dbReference>
<dbReference type="PANTHER" id="PTHR11961">
    <property type="entry name" value="CYTOCHROME C"/>
    <property type="match status" value="1"/>
</dbReference>
<dbReference type="InterPro" id="IPR002327">
    <property type="entry name" value="Cyt_c_1A/1B"/>
</dbReference>
<dbReference type="PROSITE" id="PS51007">
    <property type="entry name" value="CYTC"/>
    <property type="match status" value="1"/>
</dbReference>
<keyword evidence="9" id="KW-1185">Reference proteome</keyword>
<evidence type="ECO:0000259" key="7">
    <source>
        <dbReference type="PROSITE" id="PS51007"/>
    </source>
</evidence>
<evidence type="ECO:0000313" key="8">
    <source>
        <dbReference type="EMBL" id="TQM94266.1"/>
    </source>
</evidence>
<sequence length="169" mass="17832">MFDTMVLTKAVAAFCGALLIFLLGNWAASGLYVPGNAGAEQAFIIDTGADDADDAEPVAELSFEEAYEIADASAGSRLWSQCRACHALEEGRNGVGPYLHGVVNREIAAVDGFNYSGALSQAGDAWTPEVLSEFLLNPNALTPGTSMSYRGMPSAEDRANLIAYIESES</sequence>
<keyword evidence="4" id="KW-0249">Electron transport</keyword>
<evidence type="ECO:0000256" key="1">
    <source>
        <dbReference type="ARBA" id="ARBA00022448"/>
    </source>
</evidence>
<accession>A0A543KGP7</accession>
<keyword evidence="1" id="KW-0813">Transport</keyword>
<dbReference type="OrthoDB" id="9805828at2"/>
<dbReference type="GO" id="GO:0046872">
    <property type="term" value="F:metal ion binding"/>
    <property type="evidence" value="ECO:0007669"/>
    <property type="project" value="UniProtKB-KW"/>
</dbReference>
<reference evidence="8 9" key="1">
    <citation type="submission" date="2019-06" db="EMBL/GenBank/DDBJ databases">
        <title>Genomic Encyclopedia of Archaeal and Bacterial Type Strains, Phase II (KMG-II): from individual species to whole genera.</title>
        <authorList>
            <person name="Goeker M."/>
        </authorList>
    </citation>
    <scope>NUCLEOTIDE SEQUENCE [LARGE SCALE GENOMIC DNA]</scope>
    <source>
        <strain evidence="8 9">DSM 18423</strain>
    </source>
</reference>
<dbReference type="PRINTS" id="PR00604">
    <property type="entry name" value="CYTCHRMECIAB"/>
</dbReference>
<evidence type="ECO:0000256" key="5">
    <source>
        <dbReference type="ARBA" id="ARBA00023004"/>
    </source>
</evidence>
<dbReference type="AlphaFoldDB" id="A0A543KGP7"/>
<dbReference type="SUPFAM" id="SSF46626">
    <property type="entry name" value="Cytochrome c"/>
    <property type="match status" value="1"/>
</dbReference>
<dbReference type="GO" id="GO:0020037">
    <property type="term" value="F:heme binding"/>
    <property type="evidence" value="ECO:0007669"/>
    <property type="project" value="InterPro"/>
</dbReference>
<name>A0A543KGP7_9RHOB</name>